<evidence type="ECO:0000256" key="2">
    <source>
        <dbReference type="ARBA" id="ARBA00022679"/>
    </source>
</evidence>
<sequence length="201" mass="23027">MPPENSPGFFFYTIIESIVLLFFVGSDVTEIALEWALTNLKQSFRWNTSMVGRKAYLKSLTSKLREVGVTIVTEFVKGQTCHWGLSWSFVPPFTKIVKSRVIKNDLFFILERSAYQAAPVWSFRRGTRVRAAFACNTVVVTKASFYLEIVPKSDPCRSRKRVFPSDKTHGKLLGFRAVLIYDDLSKQAVRALDGKEREWNN</sequence>
<dbReference type="GO" id="GO:0008168">
    <property type="term" value="F:methyltransferase activity"/>
    <property type="evidence" value="ECO:0007669"/>
    <property type="project" value="UniProtKB-KW"/>
</dbReference>
<protein>
    <submittedName>
        <fullName evidence="3">Uncharacterized protein</fullName>
    </submittedName>
</protein>
<keyword evidence="2" id="KW-0808">Transferase</keyword>
<dbReference type="Pfam" id="PF05971">
    <property type="entry name" value="Methyltransf_10"/>
    <property type="match status" value="1"/>
</dbReference>
<reference evidence="3" key="2">
    <citation type="submission" date="2023-05" db="EMBL/GenBank/DDBJ databases">
        <authorList>
            <person name="Schelkunov M.I."/>
        </authorList>
    </citation>
    <scope>NUCLEOTIDE SEQUENCE</scope>
    <source>
        <strain evidence="3">Hsosn_3</strain>
        <tissue evidence="3">Leaf</tissue>
    </source>
</reference>
<name>A0AAD8GQ12_9APIA</name>
<keyword evidence="1" id="KW-0489">Methyltransferase</keyword>
<reference evidence="3" key="1">
    <citation type="submission" date="2023-02" db="EMBL/GenBank/DDBJ databases">
        <title>Genome of toxic invasive species Heracleum sosnowskyi carries increased number of genes despite the absence of recent whole-genome duplications.</title>
        <authorList>
            <person name="Schelkunov M."/>
            <person name="Shtratnikova V."/>
            <person name="Makarenko M."/>
            <person name="Klepikova A."/>
            <person name="Omelchenko D."/>
            <person name="Novikova G."/>
            <person name="Obukhova E."/>
            <person name="Bogdanov V."/>
            <person name="Penin A."/>
            <person name="Logacheva M."/>
        </authorList>
    </citation>
    <scope>NUCLEOTIDE SEQUENCE</scope>
    <source>
        <strain evidence="3">Hsosn_3</strain>
        <tissue evidence="3">Leaf</tissue>
    </source>
</reference>
<evidence type="ECO:0000256" key="1">
    <source>
        <dbReference type="ARBA" id="ARBA00022603"/>
    </source>
</evidence>
<dbReference type="AlphaFoldDB" id="A0AAD8GQ12"/>
<dbReference type="PANTHER" id="PTHR13393">
    <property type="entry name" value="SAM-DEPENDENT METHYLTRANSFERASE"/>
    <property type="match status" value="1"/>
</dbReference>
<accession>A0AAD8GQ12</accession>
<dbReference type="EMBL" id="JAUIZM010000018">
    <property type="protein sequence ID" value="KAK1352332.1"/>
    <property type="molecule type" value="Genomic_DNA"/>
</dbReference>
<dbReference type="Gene3D" id="3.40.50.150">
    <property type="entry name" value="Vaccinia Virus protein VP39"/>
    <property type="match status" value="1"/>
</dbReference>
<organism evidence="3 4">
    <name type="scientific">Heracleum sosnowskyi</name>
    <dbReference type="NCBI Taxonomy" id="360622"/>
    <lineage>
        <taxon>Eukaryota</taxon>
        <taxon>Viridiplantae</taxon>
        <taxon>Streptophyta</taxon>
        <taxon>Embryophyta</taxon>
        <taxon>Tracheophyta</taxon>
        <taxon>Spermatophyta</taxon>
        <taxon>Magnoliopsida</taxon>
        <taxon>eudicotyledons</taxon>
        <taxon>Gunneridae</taxon>
        <taxon>Pentapetalae</taxon>
        <taxon>asterids</taxon>
        <taxon>campanulids</taxon>
        <taxon>Apiales</taxon>
        <taxon>Apiaceae</taxon>
        <taxon>Apioideae</taxon>
        <taxon>apioid superclade</taxon>
        <taxon>Tordylieae</taxon>
        <taxon>Tordyliinae</taxon>
        <taxon>Heracleum</taxon>
    </lineage>
</organism>
<evidence type="ECO:0000313" key="3">
    <source>
        <dbReference type="EMBL" id="KAK1352332.1"/>
    </source>
</evidence>
<dbReference type="InterPro" id="IPR029063">
    <property type="entry name" value="SAM-dependent_MTases_sf"/>
</dbReference>
<dbReference type="GO" id="GO:0005634">
    <property type="term" value="C:nucleus"/>
    <property type="evidence" value="ECO:0007669"/>
    <property type="project" value="TreeGrafter"/>
</dbReference>
<dbReference type="Proteomes" id="UP001237642">
    <property type="component" value="Unassembled WGS sequence"/>
</dbReference>
<dbReference type="PANTHER" id="PTHR13393:SF0">
    <property type="entry name" value="RNA N6-ADENOSINE-METHYLTRANSFERASE METTL16"/>
    <property type="match status" value="1"/>
</dbReference>
<keyword evidence="4" id="KW-1185">Reference proteome</keyword>
<comment type="caution">
    <text evidence="3">The sequence shown here is derived from an EMBL/GenBank/DDBJ whole genome shotgun (WGS) entry which is preliminary data.</text>
</comment>
<dbReference type="InterPro" id="IPR010286">
    <property type="entry name" value="METTL16/RlmF"/>
</dbReference>
<dbReference type="GO" id="GO:0070475">
    <property type="term" value="P:rRNA base methylation"/>
    <property type="evidence" value="ECO:0007669"/>
    <property type="project" value="TreeGrafter"/>
</dbReference>
<gene>
    <name evidence="3" type="ORF">POM88_053596</name>
</gene>
<evidence type="ECO:0000313" key="4">
    <source>
        <dbReference type="Proteomes" id="UP001237642"/>
    </source>
</evidence>
<proteinExistence type="predicted"/>